<keyword evidence="3 7" id="KW-0812">Transmembrane</keyword>
<organism evidence="9 10">
    <name type="scientific">Elstera cyanobacteriorum</name>
    <dbReference type="NCBI Taxonomy" id="2022747"/>
    <lineage>
        <taxon>Bacteria</taxon>
        <taxon>Pseudomonadati</taxon>
        <taxon>Pseudomonadota</taxon>
        <taxon>Alphaproteobacteria</taxon>
        <taxon>Rhodospirillales</taxon>
        <taxon>Rhodospirillaceae</taxon>
        <taxon>Elstera</taxon>
    </lineage>
</organism>
<dbReference type="OrthoDB" id="9805133at2"/>
<evidence type="ECO:0000256" key="1">
    <source>
        <dbReference type="ARBA" id="ARBA00004651"/>
    </source>
</evidence>
<evidence type="ECO:0000256" key="7">
    <source>
        <dbReference type="SAM" id="Phobius"/>
    </source>
</evidence>
<keyword evidence="4 7" id="KW-1133">Transmembrane helix</keyword>
<keyword evidence="6" id="KW-0813">Transport</keyword>
<sequence>MDAPVTGHSLSFVGLFLQADSVVKTVMVLLALASVWGWAVILETFRRLWVAQRSLAPFETGAVVPLAEVAQRPVGAAQRVLAVGLKLVQQERGHAASLVRDHLISAMRVQLGREVRALDRRLPVLATISSSAPFIGLFGTVWGIMNSFTAIASARDTSLATVAPGIAEALLATAMGLVAAIPAVIGYNLLAAAIGRFSARSQAVIADAALKLTRAPTPASQEAA</sequence>
<dbReference type="InterPro" id="IPR002898">
    <property type="entry name" value="MotA_ExbB_proton_chnl"/>
</dbReference>
<dbReference type="RefSeq" id="WP_094408588.1">
    <property type="nucleotide sequence ID" value="NZ_BMJZ01000004.1"/>
</dbReference>
<comment type="subcellular location">
    <subcellularLocation>
        <location evidence="1">Cell membrane</location>
        <topology evidence="1">Multi-pass membrane protein</topology>
    </subcellularLocation>
    <subcellularLocation>
        <location evidence="6">Membrane</location>
        <topology evidence="6">Multi-pass membrane protein</topology>
    </subcellularLocation>
</comment>
<keyword evidence="6" id="KW-0653">Protein transport</keyword>
<feature type="domain" description="MotA/TolQ/ExbB proton channel" evidence="8">
    <location>
        <begin position="88"/>
        <end position="200"/>
    </location>
</feature>
<evidence type="ECO:0000256" key="5">
    <source>
        <dbReference type="ARBA" id="ARBA00023136"/>
    </source>
</evidence>
<evidence type="ECO:0000313" key="9">
    <source>
        <dbReference type="EMBL" id="OYQ19483.1"/>
    </source>
</evidence>
<dbReference type="GO" id="GO:0017038">
    <property type="term" value="P:protein import"/>
    <property type="evidence" value="ECO:0007669"/>
    <property type="project" value="TreeGrafter"/>
</dbReference>
<evidence type="ECO:0000256" key="2">
    <source>
        <dbReference type="ARBA" id="ARBA00022475"/>
    </source>
</evidence>
<keyword evidence="5 7" id="KW-0472">Membrane</keyword>
<evidence type="ECO:0000313" key="10">
    <source>
        <dbReference type="Proteomes" id="UP000216361"/>
    </source>
</evidence>
<protein>
    <recommendedName>
        <fullName evidence="8">MotA/TolQ/ExbB proton channel domain-containing protein</fullName>
    </recommendedName>
</protein>
<gene>
    <name evidence="9" type="ORF">CHR90_08675</name>
</gene>
<keyword evidence="2" id="KW-1003">Cell membrane</keyword>
<reference evidence="9 10" key="1">
    <citation type="submission" date="2017-07" db="EMBL/GenBank/DDBJ databases">
        <title>Elstera cyanobacteriorum sp. nov., a novel bacterium isolated from cyanobacterial aggregates in a eutrophic lake.</title>
        <authorList>
            <person name="Cai H."/>
        </authorList>
    </citation>
    <scope>NUCLEOTIDE SEQUENCE [LARGE SCALE GENOMIC DNA]</scope>
    <source>
        <strain evidence="9 10">TH019</strain>
    </source>
</reference>
<dbReference type="AlphaFoldDB" id="A0A255XRA0"/>
<evidence type="ECO:0000256" key="6">
    <source>
        <dbReference type="RuleBase" id="RU004057"/>
    </source>
</evidence>
<feature type="transmembrane region" description="Helical" evidence="7">
    <location>
        <begin position="26"/>
        <end position="45"/>
    </location>
</feature>
<name>A0A255XRA0_9PROT</name>
<feature type="transmembrane region" description="Helical" evidence="7">
    <location>
        <begin position="122"/>
        <end position="145"/>
    </location>
</feature>
<evidence type="ECO:0000256" key="3">
    <source>
        <dbReference type="ARBA" id="ARBA00022692"/>
    </source>
</evidence>
<dbReference type="GO" id="GO:0005886">
    <property type="term" value="C:plasma membrane"/>
    <property type="evidence" value="ECO:0007669"/>
    <property type="project" value="UniProtKB-SubCell"/>
</dbReference>
<comment type="caution">
    <text evidence="9">The sequence shown here is derived from an EMBL/GenBank/DDBJ whole genome shotgun (WGS) entry which is preliminary data.</text>
</comment>
<proteinExistence type="inferred from homology"/>
<dbReference type="EMBL" id="NOXS01000031">
    <property type="protein sequence ID" value="OYQ19483.1"/>
    <property type="molecule type" value="Genomic_DNA"/>
</dbReference>
<keyword evidence="10" id="KW-1185">Reference proteome</keyword>
<dbReference type="Proteomes" id="UP000216361">
    <property type="component" value="Unassembled WGS sequence"/>
</dbReference>
<feature type="transmembrane region" description="Helical" evidence="7">
    <location>
        <begin position="165"/>
        <end position="190"/>
    </location>
</feature>
<dbReference type="PANTHER" id="PTHR30625">
    <property type="entry name" value="PROTEIN TOLQ"/>
    <property type="match status" value="1"/>
</dbReference>
<dbReference type="Pfam" id="PF01618">
    <property type="entry name" value="MotA_ExbB"/>
    <property type="match status" value="1"/>
</dbReference>
<evidence type="ECO:0000259" key="8">
    <source>
        <dbReference type="Pfam" id="PF01618"/>
    </source>
</evidence>
<dbReference type="PANTHER" id="PTHR30625:SF3">
    <property type="entry name" value="TOL-PAL SYSTEM PROTEIN TOLQ"/>
    <property type="match status" value="1"/>
</dbReference>
<accession>A0A255XRA0</accession>
<comment type="similarity">
    <text evidence="6">Belongs to the exbB/tolQ family.</text>
</comment>
<dbReference type="InterPro" id="IPR050790">
    <property type="entry name" value="ExbB/TolQ_transport"/>
</dbReference>
<evidence type="ECO:0000256" key="4">
    <source>
        <dbReference type="ARBA" id="ARBA00022989"/>
    </source>
</evidence>